<reference evidence="1 2" key="1">
    <citation type="submission" date="2019-03" db="EMBL/GenBank/DDBJ databases">
        <title>Genomic Encyclopedia of Type Strains, Phase IV (KMG-IV): sequencing the most valuable type-strain genomes for metagenomic binning, comparative biology and taxonomic classification.</title>
        <authorList>
            <person name="Goeker M."/>
        </authorList>
    </citation>
    <scope>NUCLEOTIDE SEQUENCE [LARGE SCALE GENOMIC DNA]</scope>
    <source>
        <strain evidence="1 2">DSM 11603</strain>
    </source>
</reference>
<dbReference type="RefSeq" id="WP_133675746.1">
    <property type="nucleotide sequence ID" value="NZ_SNZF01000019.1"/>
</dbReference>
<name>A0A4R6YD14_9HYPH</name>
<dbReference type="EMBL" id="SNZF01000019">
    <property type="protein sequence ID" value="TDR33715.1"/>
    <property type="molecule type" value="Genomic_DNA"/>
</dbReference>
<proteinExistence type="predicted"/>
<keyword evidence="2" id="KW-1185">Reference proteome</keyword>
<gene>
    <name evidence="1" type="ORF">DES43_1191</name>
</gene>
<dbReference type="AlphaFoldDB" id="A0A4R6YD14"/>
<protein>
    <submittedName>
        <fullName evidence="1">Uncharacterized protein</fullName>
    </submittedName>
</protein>
<dbReference type="OrthoDB" id="8449741at2"/>
<accession>A0A4R6YD14</accession>
<comment type="caution">
    <text evidence="1">The sequence shown here is derived from an EMBL/GenBank/DDBJ whole genome shotgun (WGS) entry which is preliminary data.</text>
</comment>
<sequence length="168" mass="19079">MHSDLIAKLSREQAQAFIDSLFPAGEHCWLNNPTRTYFSALIGDIPNSRPYLDSDPNQEKLRQLAGILRQIADHIEISGEAAQLKALEARDGQYPGLTPQLRDALAELYRYTENRNVIYWWRRASMAKLAEMGLAETYRPSSVSRTRKMLPYRITPAGRAALTEGKDE</sequence>
<evidence type="ECO:0000313" key="1">
    <source>
        <dbReference type="EMBL" id="TDR33715.1"/>
    </source>
</evidence>
<dbReference type="Proteomes" id="UP000294958">
    <property type="component" value="Unassembled WGS sequence"/>
</dbReference>
<organism evidence="1 2">
    <name type="scientific">Aquamicrobium defluvii</name>
    <dbReference type="NCBI Taxonomy" id="69279"/>
    <lineage>
        <taxon>Bacteria</taxon>
        <taxon>Pseudomonadati</taxon>
        <taxon>Pseudomonadota</taxon>
        <taxon>Alphaproteobacteria</taxon>
        <taxon>Hyphomicrobiales</taxon>
        <taxon>Phyllobacteriaceae</taxon>
        <taxon>Aquamicrobium</taxon>
    </lineage>
</organism>
<evidence type="ECO:0000313" key="2">
    <source>
        <dbReference type="Proteomes" id="UP000294958"/>
    </source>
</evidence>